<reference evidence="2" key="1">
    <citation type="journal article" date="2014" name="Front. Microbiol.">
        <title>High frequency of phylogenetically diverse reductive dehalogenase-homologous genes in deep subseafloor sedimentary metagenomes.</title>
        <authorList>
            <person name="Kawai M."/>
            <person name="Futagami T."/>
            <person name="Toyoda A."/>
            <person name="Takaki Y."/>
            <person name="Nishi S."/>
            <person name="Hori S."/>
            <person name="Arai W."/>
            <person name="Tsubouchi T."/>
            <person name="Morono Y."/>
            <person name="Uchiyama I."/>
            <person name="Ito T."/>
            <person name="Fujiyama A."/>
            <person name="Inagaki F."/>
            <person name="Takami H."/>
        </authorList>
    </citation>
    <scope>NUCLEOTIDE SEQUENCE</scope>
    <source>
        <strain evidence="2">Expedition CK06-06</strain>
    </source>
</reference>
<evidence type="ECO:0000313" key="2">
    <source>
        <dbReference type="EMBL" id="GAH70906.1"/>
    </source>
</evidence>
<keyword evidence="1" id="KW-0812">Transmembrane</keyword>
<feature type="non-terminal residue" evidence="2">
    <location>
        <position position="1"/>
    </location>
</feature>
<evidence type="ECO:0000256" key="1">
    <source>
        <dbReference type="SAM" id="Phobius"/>
    </source>
</evidence>
<feature type="transmembrane region" description="Helical" evidence="1">
    <location>
        <begin position="7"/>
        <end position="28"/>
    </location>
</feature>
<protein>
    <submittedName>
        <fullName evidence="2">Uncharacterized protein</fullName>
    </submittedName>
</protein>
<proteinExistence type="predicted"/>
<sequence length="61" mass="6896">NKMRKVGLIFTFITIWIIFGGLLALAIIFDGIYIQLIFDFGIMVISATIGYIIARKNSNKE</sequence>
<keyword evidence="1" id="KW-1133">Transmembrane helix</keyword>
<gene>
    <name evidence="2" type="ORF">S03H2_45424</name>
</gene>
<dbReference type="EMBL" id="BARU01028460">
    <property type="protein sequence ID" value="GAH70906.1"/>
    <property type="molecule type" value="Genomic_DNA"/>
</dbReference>
<dbReference type="AlphaFoldDB" id="X1HL93"/>
<accession>X1HL93</accession>
<comment type="caution">
    <text evidence="2">The sequence shown here is derived from an EMBL/GenBank/DDBJ whole genome shotgun (WGS) entry which is preliminary data.</text>
</comment>
<keyword evidence="1" id="KW-0472">Membrane</keyword>
<organism evidence="2">
    <name type="scientific">marine sediment metagenome</name>
    <dbReference type="NCBI Taxonomy" id="412755"/>
    <lineage>
        <taxon>unclassified sequences</taxon>
        <taxon>metagenomes</taxon>
        <taxon>ecological metagenomes</taxon>
    </lineage>
</organism>
<feature type="transmembrane region" description="Helical" evidence="1">
    <location>
        <begin position="34"/>
        <end position="54"/>
    </location>
</feature>
<name>X1HL93_9ZZZZ</name>